<accession>A0A0U5J9S9</accession>
<organism evidence="1 2">
    <name type="scientific">Candidatus Protochlamydia naegleriophila</name>
    <dbReference type="NCBI Taxonomy" id="389348"/>
    <lineage>
        <taxon>Bacteria</taxon>
        <taxon>Pseudomonadati</taxon>
        <taxon>Chlamydiota</taxon>
        <taxon>Chlamydiia</taxon>
        <taxon>Parachlamydiales</taxon>
        <taxon>Parachlamydiaceae</taxon>
        <taxon>Candidatus Protochlamydia</taxon>
    </lineage>
</organism>
<dbReference type="PATRIC" id="fig|389348.3.peg.602"/>
<reference evidence="2" key="1">
    <citation type="submission" date="2015-09" db="EMBL/GenBank/DDBJ databases">
        <authorList>
            <person name="Bertelli C."/>
        </authorList>
    </citation>
    <scope>NUCLEOTIDE SEQUENCE [LARGE SCALE GENOMIC DNA]</scope>
    <source>
        <strain evidence="2">KNic</strain>
    </source>
</reference>
<evidence type="ECO:0000313" key="2">
    <source>
        <dbReference type="Proteomes" id="UP000069902"/>
    </source>
</evidence>
<dbReference type="RefSeq" id="WP_059060145.1">
    <property type="nucleotide sequence ID" value="NZ_LN879502.1"/>
</dbReference>
<evidence type="ECO:0000313" key="1">
    <source>
        <dbReference type="EMBL" id="CUI16174.1"/>
    </source>
</evidence>
<dbReference type="Proteomes" id="UP000069902">
    <property type="component" value="Chromosome cPNK"/>
</dbReference>
<dbReference type="KEGG" id="pnl:PNK_0546"/>
<dbReference type="AlphaFoldDB" id="A0A0U5J9S9"/>
<dbReference type="STRING" id="389348.PNK_0546"/>
<keyword evidence="2" id="KW-1185">Reference proteome</keyword>
<protein>
    <submittedName>
        <fullName evidence="1">Uncharacterized protein</fullName>
    </submittedName>
</protein>
<proteinExistence type="predicted"/>
<dbReference type="EMBL" id="LN879502">
    <property type="protein sequence ID" value="CUI16174.1"/>
    <property type="molecule type" value="Genomic_DNA"/>
</dbReference>
<dbReference type="InParanoid" id="A0A0U5J9S9"/>
<gene>
    <name evidence="1" type="ORF">PNK_0546</name>
</gene>
<name>A0A0U5J9S9_9BACT</name>
<sequence length="112" mass="13082">MKRLKKSLFDAYNSDPIDRQIFAKPIWEDVAKRSKSPLKKLEATWESLKEHQISWKQFKTKTALQQIQELLSGTSEFEGQLRLKVARLNLERIQQLIEAPLNEVRGGVQKFS</sequence>